<name>A0A1H8UHZ4_9ACTN</name>
<sequence length="264" mass="27514">MDATMNATLRARAYADLGIELPAEAARVLGIIRAVNEAALADPMAGVDLDKLTAANAPKVLREAALTRAVKAGTQEIAGGVSNQLGRRVNVAFAEDHDRLVEELRPRFLEAAAVVTDALAAGLTAEVYGDGAQVLKTGPAAASLYHRTRDALAFLAEIRSFLRSGRANGFDVATIVTLTGQAHGGTLDIAQQIVSGTGGNERLLQLYAVPGIAPALNDAEQALDVVARAAERQQATADAEKAAALEAGRADREAWARMVGLASR</sequence>
<dbReference type="AlphaFoldDB" id="A0A1H8UHZ4"/>
<protein>
    <submittedName>
        <fullName evidence="1">Uncharacterized protein</fullName>
    </submittedName>
</protein>
<proteinExistence type="predicted"/>
<gene>
    <name evidence="1" type="ORF">SAMN05660991_02937</name>
</gene>
<dbReference type="STRING" id="673521.SAMN05660991_02937"/>
<dbReference type="Proteomes" id="UP000198960">
    <property type="component" value="Unassembled WGS sequence"/>
</dbReference>
<reference evidence="2" key="1">
    <citation type="submission" date="2016-10" db="EMBL/GenBank/DDBJ databases">
        <authorList>
            <person name="Varghese N."/>
            <person name="Submissions S."/>
        </authorList>
    </citation>
    <scope>NUCLEOTIDE SEQUENCE [LARGE SCALE GENOMIC DNA]</scope>
    <source>
        <strain evidence="2">DSM 45413</strain>
    </source>
</reference>
<evidence type="ECO:0000313" key="1">
    <source>
        <dbReference type="EMBL" id="SEP02862.1"/>
    </source>
</evidence>
<evidence type="ECO:0000313" key="2">
    <source>
        <dbReference type="Proteomes" id="UP000198960"/>
    </source>
</evidence>
<organism evidence="1 2">
    <name type="scientific">Trujillonella endophytica</name>
    <dbReference type="NCBI Taxonomy" id="673521"/>
    <lineage>
        <taxon>Bacteria</taxon>
        <taxon>Bacillati</taxon>
        <taxon>Actinomycetota</taxon>
        <taxon>Actinomycetes</taxon>
        <taxon>Geodermatophilales</taxon>
        <taxon>Geodermatophilaceae</taxon>
        <taxon>Trujillonella</taxon>
    </lineage>
</organism>
<keyword evidence="2" id="KW-1185">Reference proteome</keyword>
<dbReference type="RefSeq" id="WP_091944637.1">
    <property type="nucleotide sequence ID" value="NZ_FOEE01000008.1"/>
</dbReference>
<dbReference type="EMBL" id="FOEE01000008">
    <property type="protein sequence ID" value="SEP02862.1"/>
    <property type="molecule type" value="Genomic_DNA"/>
</dbReference>
<accession>A0A1H8UHZ4</accession>